<evidence type="ECO:0000256" key="6">
    <source>
        <dbReference type="SAM" id="SignalP"/>
    </source>
</evidence>
<feature type="transmembrane region" description="Helical" evidence="5">
    <location>
        <begin position="331"/>
        <end position="353"/>
    </location>
</feature>
<proteinExistence type="predicted"/>
<feature type="chain" id="PRO_5045829516" description="G-protein coupled receptors family 2 profile 2 domain-containing protein" evidence="6">
    <location>
        <begin position="19"/>
        <end position="741"/>
    </location>
</feature>
<feature type="transmembrane region" description="Helical" evidence="5">
    <location>
        <begin position="548"/>
        <end position="570"/>
    </location>
</feature>
<keyword evidence="9" id="KW-1185">Reference proteome</keyword>
<dbReference type="PROSITE" id="PS50261">
    <property type="entry name" value="G_PROTEIN_RECEP_F2_4"/>
    <property type="match status" value="1"/>
</dbReference>
<dbReference type="Proteomes" id="UP001642540">
    <property type="component" value="Unassembled WGS sequence"/>
</dbReference>
<feature type="signal peptide" evidence="6">
    <location>
        <begin position="1"/>
        <end position="18"/>
    </location>
</feature>
<keyword evidence="6" id="KW-0732">Signal</keyword>
<dbReference type="InterPro" id="IPR000832">
    <property type="entry name" value="GPCR_2_secretin-like"/>
</dbReference>
<evidence type="ECO:0000256" key="2">
    <source>
        <dbReference type="ARBA" id="ARBA00022692"/>
    </source>
</evidence>
<dbReference type="InterPro" id="IPR052808">
    <property type="entry name" value="GPCR_Mth-like"/>
</dbReference>
<accession>A0ABP1QIR9</accession>
<evidence type="ECO:0000313" key="8">
    <source>
        <dbReference type="EMBL" id="CAL8103778.1"/>
    </source>
</evidence>
<name>A0ABP1QIR9_9HEXA</name>
<keyword evidence="3 5" id="KW-1133">Transmembrane helix</keyword>
<comment type="caution">
    <text evidence="8">The sequence shown here is derived from an EMBL/GenBank/DDBJ whole genome shotgun (WGS) entry which is preliminary data.</text>
</comment>
<feature type="transmembrane region" description="Helical" evidence="5">
    <location>
        <begin position="496"/>
        <end position="518"/>
    </location>
</feature>
<dbReference type="CDD" id="cd15039">
    <property type="entry name" value="7tmB3_Methuselah-like"/>
    <property type="match status" value="1"/>
</dbReference>
<evidence type="ECO:0000256" key="4">
    <source>
        <dbReference type="ARBA" id="ARBA00023136"/>
    </source>
</evidence>
<feature type="domain" description="G-protein coupled receptors family 2 profile 2" evidence="7">
    <location>
        <begin position="329"/>
        <end position="528"/>
    </location>
</feature>
<dbReference type="PANTHER" id="PTHR46953">
    <property type="entry name" value="G-PROTEIN COUPLED RECEPTOR MTH-LIKE 1-RELATED"/>
    <property type="match status" value="1"/>
</dbReference>
<reference evidence="8 9" key="1">
    <citation type="submission" date="2024-08" db="EMBL/GenBank/DDBJ databases">
        <authorList>
            <person name="Cucini C."/>
            <person name="Frati F."/>
        </authorList>
    </citation>
    <scope>NUCLEOTIDE SEQUENCE [LARGE SCALE GENOMIC DNA]</scope>
</reference>
<dbReference type="PANTHER" id="PTHR46953:SF1">
    <property type="entry name" value="G-PROTEIN COUPLED RECEPTOR MTH-LIKE 1-RELATED"/>
    <property type="match status" value="1"/>
</dbReference>
<evidence type="ECO:0000259" key="7">
    <source>
        <dbReference type="PROSITE" id="PS50261"/>
    </source>
</evidence>
<feature type="transmembrane region" description="Helical" evidence="5">
    <location>
        <begin position="399"/>
        <end position="423"/>
    </location>
</feature>
<dbReference type="Pfam" id="PF00002">
    <property type="entry name" value="7tm_2"/>
    <property type="match status" value="1"/>
</dbReference>
<evidence type="ECO:0000256" key="5">
    <source>
        <dbReference type="SAM" id="Phobius"/>
    </source>
</evidence>
<dbReference type="InterPro" id="IPR017981">
    <property type="entry name" value="GPCR_2-like_7TM"/>
</dbReference>
<feature type="transmembrane region" description="Helical" evidence="5">
    <location>
        <begin position="365"/>
        <end position="387"/>
    </location>
</feature>
<protein>
    <recommendedName>
        <fullName evidence="7">G-protein coupled receptors family 2 profile 2 domain-containing protein</fullName>
    </recommendedName>
</protein>
<feature type="transmembrane region" description="Helical" evidence="5">
    <location>
        <begin position="444"/>
        <end position="467"/>
    </location>
</feature>
<sequence>MESILVILISVLVLSTETLQNSTIFNNTADRNQSSPLFYDSENATESSGNDEIDLEFDIKPSMLELHKCPGSELDVDVVHNLSDINVRAGQPNAGMMIKLIGERHPDCGDDSLFESTNFLVSAASLNESDKWNRSHSLYAHGWLYKWYDDVKIGEYEEEYVPPNRFCVDRLNDAEFTVKFCRTNCLKEHCLPKCCESHEVCDLEKSQDSCQCASSGPTMWTNVSDIASEKHYAFVYQHFTCSMERGEINYFTVNKNGSNLTSLFQNELRIVNGTVQLRRQHDNVWLDPTEGLYCVDGAQYLSPFSGDSSDISLFMCVTDAGPPEPERQDYILFRILVPFSIVFLVLTIIIYCLTWKEQNVHGYTVFSYLVTLLALYVSIVLSTIQSLAHPFIHRKFCKVIAGVIHFSYLSSMCWLTCVSFDLWRQFRKMNCPTYKSRGKRKFALFFMFSIGYPAIKVTMCAMLDSMYRNSKILPPLPLPAYGTLICSMSNTDGITYYLYIPISVLLAFNTAFFVATIITMIQRKKSIRDAFNGISNNTSTKVDQSFGIYARLFVIMGIFWVSQIICWFVLPQSTPAAAGGELSTLDTIRAVVDALTVLQAVVIFYIFVCKRSVYVSLWNLQPWLQSPLSLCIRGGCCTTPPDTSRKFSHSIYSTGRGTLISKKGSIETAKNRISTDSNKTIILNVRNNVQNDESRKISVTSNETVISHVESGCSKFSPGIDARFSNLSETFSNEHPAETCL</sequence>
<evidence type="ECO:0000313" key="9">
    <source>
        <dbReference type="Proteomes" id="UP001642540"/>
    </source>
</evidence>
<feature type="transmembrane region" description="Helical" evidence="5">
    <location>
        <begin position="590"/>
        <end position="608"/>
    </location>
</feature>
<comment type="subcellular location">
    <subcellularLocation>
        <location evidence="1">Membrane</location>
        <topology evidence="1">Multi-pass membrane protein</topology>
    </subcellularLocation>
</comment>
<dbReference type="EMBL" id="CAXLJM020000035">
    <property type="protein sequence ID" value="CAL8103778.1"/>
    <property type="molecule type" value="Genomic_DNA"/>
</dbReference>
<keyword evidence="4 5" id="KW-0472">Membrane</keyword>
<evidence type="ECO:0000256" key="1">
    <source>
        <dbReference type="ARBA" id="ARBA00004141"/>
    </source>
</evidence>
<evidence type="ECO:0000256" key="3">
    <source>
        <dbReference type="ARBA" id="ARBA00022989"/>
    </source>
</evidence>
<gene>
    <name evidence="8" type="ORF">ODALV1_LOCUS11551</name>
</gene>
<keyword evidence="2 5" id="KW-0812">Transmembrane</keyword>
<dbReference type="Gene3D" id="1.20.1070.10">
    <property type="entry name" value="Rhodopsin 7-helix transmembrane proteins"/>
    <property type="match status" value="1"/>
</dbReference>
<organism evidence="8 9">
    <name type="scientific">Orchesella dallaii</name>
    <dbReference type="NCBI Taxonomy" id="48710"/>
    <lineage>
        <taxon>Eukaryota</taxon>
        <taxon>Metazoa</taxon>
        <taxon>Ecdysozoa</taxon>
        <taxon>Arthropoda</taxon>
        <taxon>Hexapoda</taxon>
        <taxon>Collembola</taxon>
        <taxon>Entomobryomorpha</taxon>
        <taxon>Entomobryoidea</taxon>
        <taxon>Orchesellidae</taxon>
        <taxon>Orchesellinae</taxon>
        <taxon>Orchesella</taxon>
    </lineage>
</organism>